<feature type="active site" description="Nucleophile" evidence="9">
    <location>
        <position position="254"/>
    </location>
</feature>
<keyword evidence="14" id="KW-1185">Reference proteome</keyword>
<feature type="binding site" evidence="11">
    <location>
        <position position="30"/>
    </location>
    <ligand>
        <name>NAD(+)</name>
        <dbReference type="ChEBI" id="CHEBI:57540"/>
    </ligand>
</feature>
<proteinExistence type="inferred from homology"/>
<evidence type="ECO:0000313" key="14">
    <source>
        <dbReference type="Proteomes" id="UP000094764"/>
    </source>
</evidence>
<dbReference type="AlphaFoldDB" id="A0A1E5GX38"/>
<dbReference type="RefSeq" id="WP_069634487.1">
    <property type="nucleotide sequence ID" value="NZ_JXKZ01000002.1"/>
</dbReference>
<feature type="binding site" evidence="10">
    <location>
        <position position="251"/>
    </location>
    <ligand>
        <name>substrate</name>
    </ligand>
</feature>
<dbReference type="Gene3D" id="1.10.1040.10">
    <property type="entry name" value="N-(1-d-carboxylethyl)-l-norvaline Dehydrogenase, domain 2"/>
    <property type="match status" value="1"/>
</dbReference>
<comment type="similarity">
    <text evidence="2 8">Belongs to the UDP-glucose/GDP-mannose dehydrogenase family.</text>
</comment>
<feature type="binding site" evidence="10">
    <location>
        <position position="389"/>
    </location>
    <ligand>
        <name>substrate</name>
    </ligand>
</feature>
<dbReference type="GO" id="GO:0006065">
    <property type="term" value="P:UDP-glucuronate biosynthetic process"/>
    <property type="evidence" value="ECO:0007669"/>
    <property type="project" value="UniProtKB-UniPathway"/>
</dbReference>
<evidence type="ECO:0000256" key="1">
    <source>
        <dbReference type="ARBA" id="ARBA00004701"/>
    </source>
</evidence>
<feature type="binding site" evidence="10">
    <location>
        <position position="308"/>
    </location>
    <ligand>
        <name>substrate</name>
    </ligand>
</feature>
<evidence type="ECO:0000256" key="3">
    <source>
        <dbReference type="ARBA" id="ARBA00012954"/>
    </source>
</evidence>
<dbReference type="Proteomes" id="UP000094764">
    <property type="component" value="Unassembled WGS sequence"/>
</dbReference>
<dbReference type="GO" id="GO:0003979">
    <property type="term" value="F:UDP-glucose 6-dehydrogenase activity"/>
    <property type="evidence" value="ECO:0007669"/>
    <property type="project" value="UniProtKB-EC"/>
</dbReference>
<gene>
    <name evidence="13" type="ORF">BCR23_03945</name>
</gene>
<feature type="binding site" evidence="10">
    <location>
        <begin position="143"/>
        <end position="146"/>
    </location>
    <ligand>
        <name>substrate</name>
    </ligand>
</feature>
<dbReference type="PIRSF" id="PIRSF500134">
    <property type="entry name" value="UDPglc_DH_bac"/>
    <property type="match status" value="1"/>
</dbReference>
<dbReference type="EC" id="1.1.1.22" evidence="3 8"/>
<dbReference type="PATRIC" id="fig|903983.4.peg.1386"/>
<reference evidence="14" key="1">
    <citation type="submission" date="2016-09" db="EMBL/GenBank/DDBJ databases">
        <authorList>
            <person name="Gulvik C.A."/>
        </authorList>
    </citation>
    <scope>NUCLEOTIDE SEQUENCE [LARGE SCALE GENOMIC DNA]</scope>
    <source>
        <strain evidence="14">LMG 26306</strain>
    </source>
</reference>
<dbReference type="Pfam" id="PF03721">
    <property type="entry name" value="UDPG_MGDP_dh_N"/>
    <property type="match status" value="1"/>
</dbReference>
<dbReference type="OrthoDB" id="9803238at2"/>
<sequence>MKKISIFGLGYVGLANALLLSQKEQVKAYDIVDEKIDLLNKGISPLEDKEVHAFLGRKDLNVEFVKDFEEAVKFGEYLIIATPTDYNEEKNYFDTSTVENVIEQALAIRKDAVFIIKSTVPVGYTETLKKKYQTENIIFSPEFLREGKALYDNLYPSRIIVGECSKRGEEISTMFLENTVEKNAEVLLTHATEAEAIKLFSNTYLALRVAYFNELDTYAEARGLNAKQIIEGVGLDPRIGSHYNNPSFGYGGYCLPKDTKQLRANYDKVPNNIIGAIVDANTTRKDFIAEQILAKKPKVVGIYRLTMKANSDNFRYSSIQGIMKRLKAKGIEVIVYEPNLAEEEFYNSKVEKDLETFKQTSDVIVVNRMEEALFDVEEKIYTRDIFKRD</sequence>
<dbReference type="InterPro" id="IPR001732">
    <property type="entry name" value="UDP-Glc/GDP-Man_DH_N"/>
</dbReference>
<dbReference type="GO" id="GO:0000271">
    <property type="term" value="P:polysaccharide biosynthetic process"/>
    <property type="evidence" value="ECO:0007669"/>
    <property type="project" value="InterPro"/>
</dbReference>
<evidence type="ECO:0000256" key="8">
    <source>
        <dbReference type="PIRNR" id="PIRNR000124"/>
    </source>
</evidence>
<dbReference type="UniPathway" id="UPA00038">
    <property type="reaction ID" value="UER00491"/>
</dbReference>
<evidence type="ECO:0000313" key="13">
    <source>
        <dbReference type="EMBL" id="OEG17165.1"/>
    </source>
</evidence>
<feature type="binding site" evidence="11">
    <location>
        <position position="257"/>
    </location>
    <ligand>
        <name>NAD(+)</name>
        <dbReference type="ChEBI" id="CHEBI:57540"/>
    </ligand>
</feature>
<evidence type="ECO:0000256" key="9">
    <source>
        <dbReference type="PIRSR" id="PIRSR500134-1"/>
    </source>
</evidence>
<dbReference type="STRING" id="903983.BCR23_03945"/>
<dbReference type="PANTHER" id="PTHR43750:SF2">
    <property type="entry name" value="UDP-GLUCOSE 6-DEHYDROGENASE"/>
    <property type="match status" value="1"/>
</dbReference>
<dbReference type="InterPro" id="IPR017476">
    <property type="entry name" value="UDP-Glc/GDP-Man"/>
</dbReference>
<dbReference type="PIRSF" id="PIRSF000124">
    <property type="entry name" value="UDPglc_GDPman_dh"/>
    <property type="match status" value="1"/>
</dbReference>
<dbReference type="SUPFAM" id="SSF51735">
    <property type="entry name" value="NAD(P)-binding Rossmann-fold domains"/>
    <property type="match status" value="1"/>
</dbReference>
<evidence type="ECO:0000259" key="12">
    <source>
        <dbReference type="SMART" id="SM00984"/>
    </source>
</evidence>
<feature type="domain" description="UDP-glucose/GDP-mannose dehydrogenase C-terminal" evidence="12">
    <location>
        <begin position="301"/>
        <end position="388"/>
    </location>
</feature>
<organism evidence="13 14">
    <name type="scientific">Enterococcus quebecensis</name>
    <dbReference type="NCBI Taxonomy" id="903983"/>
    <lineage>
        <taxon>Bacteria</taxon>
        <taxon>Bacillati</taxon>
        <taxon>Bacillota</taxon>
        <taxon>Bacilli</taxon>
        <taxon>Lactobacillales</taxon>
        <taxon>Enterococcaceae</taxon>
        <taxon>Enterococcus</taxon>
    </lineage>
</organism>
<dbReference type="SUPFAM" id="SSF52413">
    <property type="entry name" value="UDP-glucose/GDP-mannose dehydrogenase C-terminal domain"/>
    <property type="match status" value="1"/>
</dbReference>
<dbReference type="GO" id="GO:0051287">
    <property type="term" value="F:NAD binding"/>
    <property type="evidence" value="ECO:0007669"/>
    <property type="project" value="InterPro"/>
</dbReference>
<feature type="binding site" evidence="10">
    <location>
        <position position="307"/>
    </location>
    <ligand>
        <name>substrate</name>
    </ligand>
</feature>
<dbReference type="InterPro" id="IPR008927">
    <property type="entry name" value="6-PGluconate_DH-like_C_sf"/>
</dbReference>
<evidence type="ECO:0000256" key="2">
    <source>
        <dbReference type="ARBA" id="ARBA00006601"/>
    </source>
</evidence>
<feature type="binding site" evidence="11">
    <location>
        <position position="35"/>
    </location>
    <ligand>
        <name>NAD(+)</name>
        <dbReference type="ChEBI" id="CHEBI:57540"/>
    </ligand>
</feature>
<dbReference type="InterPro" id="IPR028357">
    <property type="entry name" value="UDPglc_DH_bac"/>
</dbReference>
<feature type="binding site" evidence="10">
    <location>
        <begin position="243"/>
        <end position="247"/>
    </location>
    <ligand>
        <name>substrate</name>
    </ligand>
</feature>
<dbReference type="NCBIfam" id="TIGR03026">
    <property type="entry name" value="NDP-sugDHase"/>
    <property type="match status" value="1"/>
</dbReference>
<dbReference type="InterPro" id="IPR036291">
    <property type="entry name" value="NAD(P)-bd_dom_sf"/>
</dbReference>
<dbReference type="SUPFAM" id="SSF48179">
    <property type="entry name" value="6-phosphogluconate dehydrogenase C-terminal domain-like"/>
    <property type="match status" value="1"/>
</dbReference>
<dbReference type="InterPro" id="IPR036220">
    <property type="entry name" value="UDP-Glc/GDP-Man_DH_C_sf"/>
</dbReference>
<evidence type="ECO:0000256" key="4">
    <source>
        <dbReference type="ARBA" id="ARBA00015132"/>
    </source>
</evidence>
<evidence type="ECO:0000256" key="10">
    <source>
        <dbReference type="PIRSR" id="PIRSR500134-2"/>
    </source>
</evidence>
<evidence type="ECO:0000256" key="11">
    <source>
        <dbReference type="PIRSR" id="PIRSR500134-3"/>
    </source>
</evidence>
<keyword evidence="6 8" id="KW-0520">NAD</keyword>
<feature type="binding site" evidence="11">
    <location>
        <position position="146"/>
    </location>
    <ligand>
        <name>NAD(+)</name>
        <dbReference type="ChEBI" id="CHEBI:57540"/>
    </ligand>
</feature>
<dbReference type="EMBL" id="MIKB01000012">
    <property type="protein sequence ID" value="OEG17165.1"/>
    <property type="molecule type" value="Genomic_DNA"/>
</dbReference>
<dbReference type="InterPro" id="IPR014026">
    <property type="entry name" value="UDP-Glc/GDP-Man_DH_dimer"/>
</dbReference>
<name>A0A1E5GX38_9ENTE</name>
<dbReference type="Pfam" id="PF03720">
    <property type="entry name" value="UDPG_MGDP_dh_C"/>
    <property type="match status" value="1"/>
</dbReference>
<dbReference type="Gene3D" id="3.40.50.720">
    <property type="entry name" value="NAD(P)-binding Rossmann-like Domain"/>
    <property type="match status" value="2"/>
</dbReference>
<dbReference type="InterPro" id="IPR014027">
    <property type="entry name" value="UDP-Glc/GDP-Man_DH_C"/>
</dbReference>
<feature type="binding site" evidence="11">
    <location>
        <position position="84"/>
    </location>
    <ligand>
        <name>NAD(+)</name>
        <dbReference type="ChEBI" id="CHEBI:57540"/>
    </ligand>
</feature>
<comment type="pathway">
    <text evidence="1">Nucleotide-sugar biosynthesis; UDP-alpha-D-glucuronate biosynthesis; UDP-alpha-D-glucuronate from UDP-alpha-D-glucose: step 1/1.</text>
</comment>
<comment type="caution">
    <text evidence="13">The sequence shown here is derived from an EMBL/GenBank/DDBJ whole genome shotgun (WGS) entry which is preliminary data.</text>
</comment>
<protein>
    <recommendedName>
        <fullName evidence="4 8">UDP-glucose 6-dehydrogenase</fullName>
        <ecNumber evidence="3 8">1.1.1.22</ecNumber>
    </recommendedName>
</protein>
<evidence type="ECO:0000256" key="6">
    <source>
        <dbReference type="ARBA" id="ARBA00023027"/>
    </source>
</evidence>
<dbReference type="InterPro" id="IPR013328">
    <property type="entry name" value="6PGD_dom2"/>
</dbReference>
<accession>A0A1E5GX38</accession>
<feature type="binding site" evidence="11">
    <location>
        <position position="119"/>
    </location>
    <ligand>
        <name>NAD(+)</name>
        <dbReference type="ChEBI" id="CHEBI:57540"/>
    </ligand>
</feature>
<dbReference type="PANTHER" id="PTHR43750">
    <property type="entry name" value="UDP-GLUCOSE 6-DEHYDROGENASE TUAD"/>
    <property type="match status" value="1"/>
</dbReference>
<feature type="binding site" evidence="11">
    <location>
        <position position="315"/>
    </location>
    <ligand>
        <name>NAD(+)</name>
        <dbReference type="ChEBI" id="CHEBI:57540"/>
    </ligand>
</feature>
<evidence type="ECO:0000256" key="5">
    <source>
        <dbReference type="ARBA" id="ARBA00023002"/>
    </source>
</evidence>
<comment type="catalytic activity">
    <reaction evidence="7 8">
        <text>UDP-alpha-D-glucose + 2 NAD(+) + H2O = UDP-alpha-D-glucuronate + 2 NADH + 3 H(+)</text>
        <dbReference type="Rhea" id="RHEA:23596"/>
        <dbReference type="ChEBI" id="CHEBI:15377"/>
        <dbReference type="ChEBI" id="CHEBI:15378"/>
        <dbReference type="ChEBI" id="CHEBI:57540"/>
        <dbReference type="ChEBI" id="CHEBI:57945"/>
        <dbReference type="ChEBI" id="CHEBI:58052"/>
        <dbReference type="ChEBI" id="CHEBI:58885"/>
        <dbReference type="EC" id="1.1.1.22"/>
    </reaction>
</comment>
<evidence type="ECO:0000256" key="7">
    <source>
        <dbReference type="ARBA" id="ARBA00047473"/>
    </source>
</evidence>
<dbReference type="Pfam" id="PF00984">
    <property type="entry name" value="UDPG_MGDP_dh"/>
    <property type="match status" value="1"/>
</dbReference>
<dbReference type="SMART" id="SM00984">
    <property type="entry name" value="UDPG_MGDP_dh_C"/>
    <property type="match status" value="1"/>
</dbReference>
<keyword evidence="5 8" id="KW-0560">Oxidoreductase</keyword>
<feature type="binding site" evidence="10">
    <location>
        <position position="198"/>
    </location>
    <ligand>
        <name>substrate</name>
    </ligand>
</feature>